<keyword evidence="3" id="KW-0966">Cell projection</keyword>
<evidence type="ECO:0000259" key="2">
    <source>
        <dbReference type="Pfam" id="PF04316"/>
    </source>
</evidence>
<dbReference type="EMBL" id="JAGSSW010000005">
    <property type="protein sequence ID" value="MBR8464084.1"/>
    <property type="molecule type" value="Genomic_DNA"/>
</dbReference>
<evidence type="ECO:0000313" key="4">
    <source>
        <dbReference type="Proteomes" id="UP000682951"/>
    </source>
</evidence>
<dbReference type="InterPro" id="IPR031316">
    <property type="entry name" value="FlgM_C"/>
</dbReference>
<feature type="compositionally biased region" description="Low complexity" evidence="1">
    <location>
        <begin position="1"/>
        <end position="12"/>
    </location>
</feature>
<dbReference type="InterPro" id="IPR035890">
    <property type="entry name" value="Anti-sigma-28_factor_FlgM_sf"/>
</dbReference>
<name>A0ABS5HIH7_9BACT</name>
<comment type="caution">
    <text evidence="3">The sequence shown here is derived from an EMBL/GenBank/DDBJ whole genome shotgun (WGS) entry which is preliminary data.</text>
</comment>
<reference evidence="3 4" key="1">
    <citation type="submission" date="2021-04" db="EMBL/GenBank/DDBJ databases">
        <title>Molecular and phenotypic characterization and identification of bacterial isolates recovered from the Anatolian ground squirrels (Spermophilus xanthoprymnus) and which have the potential to form a new species in the Campylobacter genus.</title>
        <authorList>
            <person name="Aydin F."/>
            <person name="Abay S."/>
            <person name="Kayman T."/>
            <person name="Karakaya E."/>
            <person name="Mustak H.K."/>
            <person name="Mustak I.B."/>
            <person name="Bilgin N."/>
            <person name="Duzler A."/>
            <person name="Sahin O."/>
            <person name="Guran O."/>
            <person name="Saticioglu I.B."/>
        </authorList>
    </citation>
    <scope>NUCLEOTIDE SEQUENCE [LARGE SCALE GENOMIC DNA]</scope>
    <source>
        <strain evidence="4">faydin-G24</strain>
    </source>
</reference>
<evidence type="ECO:0000313" key="3">
    <source>
        <dbReference type="EMBL" id="MBR8464084.1"/>
    </source>
</evidence>
<proteinExistence type="predicted"/>
<evidence type="ECO:0000256" key="1">
    <source>
        <dbReference type="SAM" id="MobiDB-lite"/>
    </source>
</evidence>
<keyword evidence="3" id="KW-0282">Flagellum</keyword>
<accession>A0ABS5HIH7</accession>
<sequence length="66" mass="7030">MISSISSQSSIQPNTFGKSNVKKEPKISASEIKVNDKFSAIKSAIQNGTYEIDISKTAKAVAEVIA</sequence>
<gene>
    <name evidence="3" type="ORF">KDD93_05795</name>
</gene>
<feature type="domain" description="Anti-sigma-28 factor FlgM C-terminal" evidence="2">
    <location>
        <begin position="35"/>
        <end position="60"/>
    </location>
</feature>
<dbReference type="SUPFAM" id="SSF101498">
    <property type="entry name" value="Anti-sigma factor FlgM"/>
    <property type="match status" value="1"/>
</dbReference>
<dbReference type="Proteomes" id="UP000682951">
    <property type="component" value="Unassembled WGS sequence"/>
</dbReference>
<organism evidence="3 4">
    <name type="scientific">Campylobacter anatolicus</name>
    <dbReference type="NCBI Taxonomy" id="2829105"/>
    <lineage>
        <taxon>Bacteria</taxon>
        <taxon>Pseudomonadati</taxon>
        <taxon>Campylobacterota</taxon>
        <taxon>Epsilonproteobacteria</taxon>
        <taxon>Campylobacterales</taxon>
        <taxon>Campylobacteraceae</taxon>
        <taxon>Campylobacter</taxon>
    </lineage>
</organism>
<keyword evidence="4" id="KW-1185">Reference proteome</keyword>
<keyword evidence="3" id="KW-0969">Cilium</keyword>
<dbReference type="RefSeq" id="WP_212142069.1">
    <property type="nucleotide sequence ID" value="NZ_JAGSSW010000005.1"/>
</dbReference>
<feature type="region of interest" description="Disordered" evidence="1">
    <location>
        <begin position="1"/>
        <end position="24"/>
    </location>
</feature>
<protein>
    <submittedName>
        <fullName evidence="3">Flagellar biosynthesis anti-sigma factor FlgM</fullName>
    </submittedName>
</protein>
<dbReference type="Pfam" id="PF04316">
    <property type="entry name" value="FlgM"/>
    <property type="match status" value="1"/>
</dbReference>